<reference evidence="1 2" key="1">
    <citation type="submission" date="2019-01" db="EMBL/GenBank/DDBJ databases">
        <title>Coherence of Microcystis species and biogeography revealed through population genomics.</title>
        <authorList>
            <person name="Perez-Carrascal O.M."/>
            <person name="Terrat Y."/>
            <person name="Giani A."/>
            <person name="Fortin N."/>
            <person name="Tromas N."/>
            <person name="Shapiro B.J."/>
        </authorList>
    </citation>
    <scope>NUCLEOTIDE SEQUENCE [LARGE SCALE GENOMIC DNA]</scope>
    <source>
        <strain evidence="1">Ma_OC_H_19870700_S124</strain>
    </source>
</reference>
<comment type="caution">
    <text evidence="1">The sequence shown here is derived from an EMBL/GenBank/DDBJ whole genome shotgun (WGS) entry which is preliminary data.</text>
</comment>
<name>A0A552AUX1_MICAE</name>
<dbReference type="AlphaFoldDB" id="A0A552AUX1"/>
<protein>
    <submittedName>
        <fullName evidence="1">Uncharacterized protein</fullName>
    </submittedName>
</protein>
<evidence type="ECO:0000313" key="2">
    <source>
        <dbReference type="Proteomes" id="UP000316280"/>
    </source>
</evidence>
<gene>
    <name evidence="1" type="ORF">EWV63_04265</name>
</gene>
<organism evidence="1 2">
    <name type="scientific">Microcystis aeruginosa Ma_OC_H_19870700_S124</name>
    <dbReference type="NCBI Taxonomy" id="2486262"/>
    <lineage>
        <taxon>Bacteria</taxon>
        <taxon>Bacillati</taxon>
        <taxon>Cyanobacteriota</taxon>
        <taxon>Cyanophyceae</taxon>
        <taxon>Oscillatoriophycideae</taxon>
        <taxon>Chroococcales</taxon>
        <taxon>Microcystaceae</taxon>
        <taxon>Microcystis</taxon>
    </lineage>
</organism>
<dbReference type="Proteomes" id="UP000316280">
    <property type="component" value="Unassembled WGS sequence"/>
</dbReference>
<evidence type="ECO:0000313" key="1">
    <source>
        <dbReference type="EMBL" id="TRT89275.1"/>
    </source>
</evidence>
<sequence>MVLKPDGLLSREEKTCRSVTTGQQTSCSGKLYQKKTVLTAMPSQPDGTGTCKMGLVATKLRRILTAHP</sequence>
<dbReference type="EMBL" id="SFBR01000034">
    <property type="protein sequence ID" value="TRT89275.1"/>
    <property type="molecule type" value="Genomic_DNA"/>
</dbReference>
<accession>A0A552AUX1</accession>
<proteinExistence type="predicted"/>